<evidence type="ECO:0000256" key="1">
    <source>
        <dbReference type="SAM" id="MobiDB-lite"/>
    </source>
</evidence>
<proteinExistence type="predicted"/>
<reference evidence="3" key="1">
    <citation type="journal article" date="2019" name="Int. J. Syst. Evol. Microbiol.">
        <title>The Global Catalogue of Microorganisms (GCM) 10K type strain sequencing project: providing services to taxonomists for standard genome sequencing and annotation.</title>
        <authorList>
            <consortium name="The Broad Institute Genomics Platform"/>
            <consortium name="The Broad Institute Genome Sequencing Center for Infectious Disease"/>
            <person name="Wu L."/>
            <person name="Ma J."/>
        </authorList>
    </citation>
    <scope>NUCLEOTIDE SEQUENCE [LARGE SCALE GENOMIC DNA]</scope>
    <source>
        <strain evidence="3">XZYJ18</strain>
    </source>
</reference>
<protein>
    <submittedName>
        <fullName evidence="2">Uncharacterized protein</fullName>
    </submittedName>
</protein>
<feature type="region of interest" description="Disordered" evidence="1">
    <location>
        <begin position="1"/>
        <end position="20"/>
    </location>
</feature>
<evidence type="ECO:0000313" key="2">
    <source>
        <dbReference type="EMBL" id="MFC4564252.1"/>
    </source>
</evidence>
<sequence length="127" mass="14092">MARKVDADARRRYSEDQEHAERLPGLLERVAAAERALGAAHGAGAATEELHLLSTALDAALTDAMRAAYARERVLIGPRGTDRIFRRKRRATPGIRRATELAERLLSAREEHRLHGVERVPRRVAAA</sequence>
<keyword evidence="3" id="KW-1185">Reference proteome</keyword>
<dbReference type="RefSeq" id="WP_378577179.1">
    <property type="nucleotide sequence ID" value="NZ_JBHSFQ010000022.1"/>
</dbReference>
<organism evidence="2 3">
    <name type="scientific">Nocardiopsis mangrovi</name>
    <dbReference type="NCBI Taxonomy" id="1179818"/>
    <lineage>
        <taxon>Bacteria</taxon>
        <taxon>Bacillati</taxon>
        <taxon>Actinomycetota</taxon>
        <taxon>Actinomycetes</taxon>
        <taxon>Streptosporangiales</taxon>
        <taxon>Nocardiopsidaceae</taxon>
        <taxon>Nocardiopsis</taxon>
    </lineage>
</organism>
<accession>A0ABV9E0L8</accession>
<dbReference type="EMBL" id="JBHSFQ010000022">
    <property type="protein sequence ID" value="MFC4564252.1"/>
    <property type="molecule type" value="Genomic_DNA"/>
</dbReference>
<evidence type="ECO:0000313" key="3">
    <source>
        <dbReference type="Proteomes" id="UP001595923"/>
    </source>
</evidence>
<dbReference type="Proteomes" id="UP001595923">
    <property type="component" value="Unassembled WGS sequence"/>
</dbReference>
<gene>
    <name evidence="2" type="ORF">ACFO4E_20515</name>
</gene>
<name>A0ABV9E0L8_9ACTN</name>
<comment type="caution">
    <text evidence="2">The sequence shown here is derived from an EMBL/GenBank/DDBJ whole genome shotgun (WGS) entry which is preliminary data.</text>
</comment>